<dbReference type="AlphaFoldDB" id="A0A0G2I7P0"/>
<accession>A0A0G2I7P0</accession>
<evidence type="ECO:0000313" key="3">
    <source>
        <dbReference type="Proteomes" id="UP000034164"/>
    </source>
</evidence>
<dbReference type="VEuPathDB" id="FungiDB:EMCG_07752"/>
<organism evidence="2 3">
    <name type="scientific">[Emmonsia] crescens</name>
    <dbReference type="NCBI Taxonomy" id="73230"/>
    <lineage>
        <taxon>Eukaryota</taxon>
        <taxon>Fungi</taxon>
        <taxon>Dikarya</taxon>
        <taxon>Ascomycota</taxon>
        <taxon>Pezizomycotina</taxon>
        <taxon>Eurotiomycetes</taxon>
        <taxon>Eurotiomycetidae</taxon>
        <taxon>Onygenales</taxon>
        <taxon>Ajellomycetaceae</taxon>
        <taxon>Emergomyces</taxon>
    </lineage>
</organism>
<gene>
    <name evidence="2" type="ORF">EMCG_07752</name>
</gene>
<dbReference type="Proteomes" id="UP000034164">
    <property type="component" value="Unassembled WGS sequence"/>
</dbReference>
<dbReference type="EMBL" id="LCZI01000463">
    <property type="protein sequence ID" value="KKZ66508.1"/>
    <property type="molecule type" value="Genomic_DNA"/>
</dbReference>
<feature type="region of interest" description="Disordered" evidence="1">
    <location>
        <begin position="1"/>
        <end position="88"/>
    </location>
</feature>
<comment type="caution">
    <text evidence="2">The sequence shown here is derived from an EMBL/GenBank/DDBJ whole genome shotgun (WGS) entry which is preliminary data.</text>
</comment>
<feature type="compositionally biased region" description="Low complexity" evidence="1">
    <location>
        <begin position="50"/>
        <end position="66"/>
    </location>
</feature>
<name>A0A0G2I7P0_9EURO</name>
<reference evidence="3" key="1">
    <citation type="journal article" date="2015" name="PLoS Genet.">
        <title>The dynamic genome and transcriptome of the human fungal pathogen Blastomyces and close relative Emmonsia.</title>
        <authorList>
            <person name="Munoz J.F."/>
            <person name="Gauthier G.M."/>
            <person name="Desjardins C.A."/>
            <person name="Gallo J.E."/>
            <person name="Holder J."/>
            <person name="Sullivan T.D."/>
            <person name="Marty A.J."/>
            <person name="Carmen J.C."/>
            <person name="Chen Z."/>
            <person name="Ding L."/>
            <person name="Gujja S."/>
            <person name="Magrini V."/>
            <person name="Misas E."/>
            <person name="Mitreva M."/>
            <person name="Priest M."/>
            <person name="Saif S."/>
            <person name="Whiston E.A."/>
            <person name="Young S."/>
            <person name="Zeng Q."/>
            <person name="Goldman W.E."/>
            <person name="Mardis E.R."/>
            <person name="Taylor J.W."/>
            <person name="McEwen J.G."/>
            <person name="Clay O.K."/>
            <person name="Klein B.S."/>
            <person name="Cuomo C.A."/>
        </authorList>
    </citation>
    <scope>NUCLEOTIDE SEQUENCE [LARGE SCALE GENOMIC DNA]</scope>
    <source>
        <strain evidence="3">UAMH 3008</strain>
    </source>
</reference>
<evidence type="ECO:0000256" key="1">
    <source>
        <dbReference type="SAM" id="MobiDB-lite"/>
    </source>
</evidence>
<sequence>MVNLVDPCYRRQRRARGASTRRRLNGGREAAGLGVNGARENGDGDEDSRQQQQQLPSPQPPLSQSENEAENEIEVEIGNKSQNPNTALLSPPIEEWIAIYEQYTARRPSTSGNHIRPNNIAPDEELTQLRSAPGVKVEMSHGPQCRYRRNQVPQF</sequence>
<protein>
    <submittedName>
        <fullName evidence="2">Uncharacterized protein</fullName>
    </submittedName>
</protein>
<evidence type="ECO:0000313" key="2">
    <source>
        <dbReference type="EMBL" id="KKZ66508.1"/>
    </source>
</evidence>
<feature type="compositionally biased region" description="Polar residues" evidence="1">
    <location>
        <begin position="79"/>
        <end position="88"/>
    </location>
</feature>
<proteinExistence type="predicted"/>
<feature type="compositionally biased region" description="Basic residues" evidence="1">
    <location>
        <begin position="10"/>
        <end position="25"/>
    </location>
</feature>